<dbReference type="SUPFAM" id="SSF51445">
    <property type="entry name" value="(Trans)glycosidases"/>
    <property type="match status" value="1"/>
</dbReference>
<feature type="domain" description="GH26" evidence="8">
    <location>
        <begin position="5"/>
        <end position="335"/>
    </location>
</feature>
<keyword evidence="2 7" id="KW-0378">Hydrolase</keyword>
<dbReference type="GO" id="GO:0006080">
    <property type="term" value="P:substituted mannan metabolic process"/>
    <property type="evidence" value="ECO:0007669"/>
    <property type="project" value="InterPro"/>
</dbReference>
<dbReference type="PROSITE" id="PS51764">
    <property type="entry name" value="GH26"/>
    <property type="match status" value="1"/>
</dbReference>
<keyword evidence="3 7" id="KW-0326">Glycosidase</keyword>
<protein>
    <submittedName>
        <fullName evidence="9">Beta-mannosidase</fullName>
    </submittedName>
</protein>
<dbReference type="PANTHER" id="PTHR40079:SF4">
    <property type="entry name" value="GH26 DOMAIN-CONTAINING PROTEIN-RELATED"/>
    <property type="match status" value="1"/>
</dbReference>
<dbReference type="PRINTS" id="PR00739">
    <property type="entry name" value="GLHYDRLASE26"/>
</dbReference>
<evidence type="ECO:0000256" key="1">
    <source>
        <dbReference type="ARBA" id="ARBA00007754"/>
    </source>
</evidence>
<proteinExistence type="inferred from homology"/>
<feature type="binding site" evidence="5">
    <location>
        <position position="166"/>
    </location>
    <ligand>
        <name>substrate</name>
    </ligand>
</feature>
<dbReference type="InterPro" id="IPR022790">
    <property type="entry name" value="GH26_dom"/>
</dbReference>
<evidence type="ECO:0000256" key="2">
    <source>
        <dbReference type="ARBA" id="ARBA00022801"/>
    </source>
</evidence>
<sequence length="348" mass="39472">MVFTKSTQHLYTNLAHLAQTRTLFGQQDALAYGVGWTARTVDRSDVKDTCGSHPAVFGWDVGRIGQEEYNLDGVPFQRMREGIIAAYRAGGVNTISWHLDNFLGGDSWAVGPPTVRAILPGGSHHAIYRERLDHLAAFFDSLETGFPYPRPIPIVFRPFHEHTGSWFWWGKPHVTAAEYRALWQFTVHYLQDEKQIHHLIWCYSPDVCETEEQYLEYYPGDDYVDVLGLDDYHDLGRFGKMSDLTRRLRMLTTLAAARGKIAALTETGVEGVPDARWWTQTLLPALHADPAAARIAWLLVWRNANHKHHYGPYPDHPSAPDFRAFAADERMVLLDGVPPLYASSFSPL</sequence>
<dbReference type="Proteomes" id="UP000650081">
    <property type="component" value="Unassembled WGS sequence"/>
</dbReference>
<evidence type="ECO:0000313" key="9">
    <source>
        <dbReference type="EMBL" id="MBC6993684.1"/>
    </source>
</evidence>
<dbReference type="AlphaFoldDB" id="A0A923T7K8"/>
<accession>A0A923T7K8</accession>
<dbReference type="EMBL" id="JACSIT010000070">
    <property type="protein sequence ID" value="MBC6993684.1"/>
    <property type="molecule type" value="Genomic_DNA"/>
</dbReference>
<evidence type="ECO:0000313" key="10">
    <source>
        <dbReference type="Proteomes" id="UP000650081"/>
    </source>
</evidence>
<dbReference type="Pfam" id="PF02156">
    <property type="entry name" value="Glyco_hydro_26"/>
    <property type="match status" value="1"/>
</dbReference>
<feature type="active site" description="Nucleophile" evidence="4 7">
    <location>
        <position position="266"/>
    </location>
</feature>
<organism evidence="9 10">
    <name type="scientific">Neolewinella lacunae</name>
    <dbReference type="NCBI Taxonomy" id="1517758"/>
    <lineage>
        <taxon>Bacteria</taxon>
        <taxon>Pseudomonadati</taxon>
        <taxon>Bacteroidota</taxon>
        <taxon>Saprospiria</taxon>
        <taxon>Saprospirales</taxon>
        <taxon>Lewinellaceae</taxon>
        <taxon>Neolewinella</taxon>
    </lineage>
</organism>
<evidence type="ECO:0000256" key="6">
    <source>
        <dbReference type="PIRSR" id="PIRSR018168-3"/>
    </source>
</evidence>
<dbReference type="PANTHER" id="PTHR40079">
    <property type="entry name" value="MANNAN ENDO-1,4-BETA-MANNOSIDASE E-RELATED"/>
    <property type="match status" value="1"/>
</dbReference>
<feature type="binding site" evidence="5">
    <location>
        <position position="232"/>
    </location>
    <ligand>
        <name>substrate</name>
    </ligand>
</feature>
<evidence type="ECO:0000256" key="5">
    <source>
        <dbReference type="PIRSR" id="PIRSR018168-2"/>
    </source>
</evidence>
<dbReference type="InterPro" id="IPR017853">
    <property type="entry name" value="GH"/>
</dbReference>
<dbReference type="PIRSF" id="PIRSF018168">
    <property type="entry name" value="Mannan-1_4-beta-mannosidase"/>
    <property type="match status" value="1"/>
</dbReference>
<keyword evidence="10" id="KW-1185">Reference proteome</keyword>
<gene>
    <name evidence="9" type="ORF">H9S92_05905</name>
</gene>
<evidence type="ECO:0000256" key="7">
    <source>
        <dbReference type="PROSITE-ProRule" id="PRU01100"/>
    </source>
</evidence>
<dbReference type="RefSeq" id="WP_187465792.1">
    <property type="nucleotide sequence ID" value="NZ_JACSIT010000070.1"/>
</dbReference>
<comment type="similarity">
    <text evidence="1 7">Belongs to the glycosyl hydrolase 26 family.</text>
</comment>
<name>A0A923T7K8_9BACT</name>
<dbReference type="InterPro" id="IPR000805">
    <property type="entry name" value="Glyco_hydro_26"/>
</dbReference>
<feature type="binding site" evidence="5">
    <location>
        <position position="98"/>
    </location>
    <ligand>
        <name>substrate</name>
    </ligand>
</feature>
<evidence type="ECO:0000256" key="3">
    <source>
        <dbReference type="ARBA" id="ARBA00023295"/>
    </source>
</evidence>
<dbReference type="GO" id="GO:0016985">
    <property type="term" value="F:mannan endo-1,4-beta-mannosidase activity"/>
    <property type="evidence" value="ECO:0007669"/>
    <property type="project" value="InterPro"/>
</dbReference>
<dbReference type="Gene3D" id="3.20.20.80">
    <property type="entry name" value="Glycosidases"/>
    <property type="match status" value="1"/>
</dbReference>
<evidence type="ECO:0000259" key="8">
    <source>
        <dbReference type="PROSITE" id="PS51764"/>
    </source>
</evidence>
<dbReference type="InterPro" id="IPR016714">
    <property type="entry name" value="MANB/E"/>
</dbReference>
<comment type="caution">
    <text evidence="9">The sequence shown here is derived from an EMBL/GenBank/DDBJ whole genome shotgun (WGS) entry which is preliminary data.</text>
</comment>
<feature type="active site" description="Proton donor" evidence="4 7">
    <location>
        <position position="161"/>
    </location>
</feature>
<feature type="site" description="Plays an important role in maintaining the position of the catalytic nucleophile" evidence="6">
    <location>
        <position position="160"/>
    </location>
</feature>
<evidence type="ECO:0000256" key="4">
    <source>
        <dbReference type="PIRSR" id="PIRSR018168-1"/>
    </source>
</evidence>
<reference evidence="9" key="1">
    <citation type="submission" date="2020-08" db="EMBL/GenBank/DDBJ databases">
        <title>Lewinella bacteria from marine environments.</title>
        <authorList>
            <person name="Zhong Y."/>
        </authorList>
    </citation>
    <scope>NUCLEOTIDE SEQUENCE</scope>
    <source>
        <strain evidence="9">KCTC 42187</strain>
    </source>
</reference>